<dbReference type="Proteomes" id="UP001595798">
    <property type="component" value="Unassembled WGS sequence"/>
</dbReference>
<evidence type="ECO:0000256" key="8">
    <source>
        <dbReference type="SAM" id="Phobius"/>
    </source>
</evidence>
<accession>A0ABV8QMA0</accession>
<sequence>MPLARPLIAPLLILACAGLAAMVLSVGTGSVSLSPGEVLAAALGGGEPLHQTLVLELRLPRTLAAFATGGLLAVAGALMQVLLRNPLADPYVLGLSGGAAVGALLAMLAGLATIVVSVSAFGGALLATLLVFGLAHGTGSWTPSRLLLTGVVVAAGWGAVITLMLAIAPAQRLPGMLYWLMGDVSYARSPWPAMGLLLLTCLLVLPVGRSLNVLARGPLQAAALGVNVRPLEWMIYIGASLLTATAVTTAGSIGFVGLVVPHMLRLLLGNDQRLILPACALAGGTLLVLADTLARVVIAPEQLPVGVITALLGVPTFLYLLYRSR</sequence>
<evidence type="ECO:0000256" key="5">
    <source>
        <dbReference type="ARBA" id="ARBA00022692"/>
    </source>
</evidence>
<dbReference type="PANTHER" id="PTHR30472">
    <property type="entry name" value="FERRIC ENTEROBACTIN TRANSPORT SYSTEM PERMEASE PROTEIN"/>
    <property type="match status" value="1"/>
</dbReference>
<dbReference type="InterPro" id="IPR037294">
    <property type="entry name" value="ABC_BtuC-like"/>
</dbReference>
<dbReference type="Gene3D" id="1.10.3470.10">
    <property type="entry name" value="ABC transporter involved in vitamin B12 uptake, BtuC"/>
    <property type="match status" value="1"/>
</dbReference>
<gene>
    <name evidence="9" type="ORF">ACFOZ5_17345</name>
</gene>
<evidence type="ECO:0000256" key="2">
    <source>
        <dbReference type="ARBA" id="ARBA00007935"/>
    </source>
</evidence>
<dbReference type="RefSeq" id="WP_379889664.1">
    <property type="nucleotide sequence ID" value="NZ_JBHSDI010000061.1"/>
</dbReference>
<keyword evidence="6 8" id="KW-1133">Transmembrane helix</keyword>
<keyword evidence="4" id="KW-1003">Cell membrane</keyword>
<feature type="transmembrane region" description="Helical" evidence="8">
    <location>
        <begin position="274"/>
        <end position="297"/>
    </location>
</feature>
<proteinExistence type="inferred from homology"/>
<keyword evidence="10" id="KW-1185">Reference proteome</keyword>
<reference evidence="10" key="1">
    <citation type="journal article" date="2019" name="Int. J. Syst. Evol. Microbiol.">
        <title>The Global Catalogue of Microorganisms (GCM) 10K type strain sequencing project: providing services to taxonomists for standard genome sequencing and annotation.</title>
        <authorList>
            <consortium name="The Broad Institute Genomics Platform"/>
            <consortium name="The Broad Institute Genome Sequencing Center for Infectious Disease"/>
            <person name="Wu L."/>
            <person name="Ma J."/>
        </authorList>
    </citation>
    <scope>NUCLEOTIDE SEQUENCE [LARGE SCALE GENOMIC DNA]</scope>
    <source>
        <strain evidence="10">CECT 7297</strain>
    </source>
</reference>
<evidence type="ECO:0000313" key="9">
    <source>
        <dbReference type="EMBL" id="MFC4260785.1"/>
    </source>
</evidence>
<feature type="transmembrane region" description="Helical" evidence="8">
    <location>
        <begin position="189"/>
        <end position="208"/>
    </location>
</feature>
<dbReference type="CDD" id="cd06550">
    <property type="entry name" value="TM_ABC_iron-siderophores_like"/>
    <property type="match status" value="1"/>
</dbReference>
<evidence type="ECO:0000313" key="10">
    <source>
        <dbReference type="Proteomes" id="UP001595798"/>
    </source>
</evidence>
<comment type="caution">
    <text evidence="9">The sequence shown here is derived from an EMBL/GenBank/DDBJ whole genome shotgun (WGS) entry which is preliminary data.</text>
</comment>
<feature type="transmembrane region" description="Helical" evidence="8">
    <location>
        <begin position="104"/>
        <end position="134"/>
    </location>
</feature>
<keyword evidence="5 8" id="KW-0812">Transmembrane</keyword>
<organism evidence="9 10">
    <name type="scientific">Marinobacter lacisalsi</name>
    <dbReference type="NCBI Taxonomy" id="475979"/>
    <lineage>
        <taxon>Bacteria</taxon>
        <taxon>Pseudomonadati</taxon>
        <taxon>Pseudomonadota</taxon>
        <taxon>Gammaproteobacteria</taxon>
        <taxon>Pseudomonadales</taxon>
        <taxon>Marinobacteraceae</taxon>
        <taxon>Marinobacter</taxon>
    </lineage>
</organism>
<feature type="transmembrane region" description="Helical" evidence="8">
    <location>
        <begin position="64"/>
        <end position="83"/>
    </location>
</feature>
<dbReference type="Pfam" id="PF01032">
    <property type="entry name" value="FecCD"/>
    <property type="match status" value="1"/>
</dbReference>
<evidence type="ECO:0000256" key="1">
    <source>
        <dbReference type="ARBA" id="ARBA00004651"/>
    </source>
</evidence>
<feature type="transmembrane region" description="Helical" evidence="8">
    <location>
        <begin position="233"/>
        <end position="262"/>
    </location>
</feature>
<dbReference type="SUPFAM" id="SSF81345">
    <property type="entry name" value="ABC transporter involved in vitamin B12 uptake, BtuC"/>
    <property type="match status" value="1"/>
</dbReference>
<comment type="subcellular location">
    <subcellularLocation>
        <location evidence="1">Cell membrane</location>
        <topology evidence="1">Multi-pass membrane protein</topology>
    </subcellularLocation>
</comment>
<evidence type="ECO:0000256" key="6">
    <source>
        <dbReference type="ARBA" id="ARBA00022989"/>
    </source>
</evidence>
<comment type="similarity">
    <text evidence="2">Belongs to the binding-protein-dependent transport system permease family. FecCD subfamily.</text>
</comment>
<protein>
    <submittedName>
        <fullName evidence="9">FecCD family ABC transporter permease</fullName>
    </submittedName>
</protein>
<evidence type="ECO:0000256" key="3">
    <source>
        <dbReference type="ARBA" id="ARBA00022448"/>
    </source>
</evidence>
<evidence type="ECO:0000256" key="4">
    <source>
        <dbReference type="ARBA" id="ARBA00022475"/>
    </source>
</evidence>
<evidence type="ECO:0000256" key="7">
    <source>
        <dbReference type="ARBA" id="ARBA00023136"/>
    </source>
</evidence>
<dbReference type="PROSITE" id="PS51257">
    <property type="entry name" value="PROKAR_LIPOPROTEIN"/>
    <property type="match status" value="1"/>
</dbReference>
<dbReference type="InterPro" id="IPR000522">
    <property type="entry name" value="ABC_transptr_permease_BtuC"/>
</dbReference>
<name>A0ABV8QMA0_9GAMM</name>
<keyword evidence="3" id="KW-0813">Transport</keyword>
<feature type="transmembrane region" description="Helical" evidence="8">
    <location>
        <begin position="303"/>
        <end position="322"/>
    </location>
</feature>
<keyword evidence="7 8" id="KW-0472">Membrane</keyword>
<dbReference type="EMBL" id="JBHSDI010000061">
    <property type="protein sequence ID" value="MFC4260785.1"/>
    <property type="molecule type" value="Genomic_DNA"/>
</dbReference>
<feature type="transmembrane region" description="Helical" evidence="8">
    <location>
        <begin position="146"/>
        <end position="168"/>
    </location>
</feature>
<dbReference type="PANTHER" id="PTHR30472:SF25">
    <property type="entry name" value="ABC TRANSPORTER PERMEASE PROTEIN MJ0876-RELATED"/>
    <property type="match status" value="1"/>
</dbReference>